<dbReference type="PROSITE" id="PS50937">
    <property type="entry name" value="HTH_MERR_2"/>
    <property type="match status" value="1"/>
</dbReference>
<dbReference type="InterPro" id="IPR010982">
    <property type="entry name" value="Lambda_DNA-bd_dom_sf"/>
</dbReference>
<dbReference type="Pfam" id="PF07883">
    <property type="entry name" value="Cupin_2"/>
    <property type="match status" value="1"/>
</dbReference>
<reference evidence="4 5" key="1">
    <citation type="journal article" date="2021" name="MBio">
        <title>Poor Competitiveness of Bradyrhizobium in Pigeon Pea Root Colonization in Indian Soils.</title>
        <authorList>
            <person name="Chalasani D."/>
            <person name="Basu A."/>
            <person name="Pullabhotla S.V.S.R.N."/>
            <person name="Jorrin B."/>
            <person name="Neal A.L."/>
            <person name="Poole P.S."/>
            <person name="Podile A.R."/>
            <person name="Tkacz A."/>
        </authorList>
    </citation>
    <scope>NUCLEOTIDE SEQUENCE [LARGE SCALE GENOMIC DNA]</scope>
    <source>
        <strain evidence="4 5">HU56</strain>
    </source>
</reference>
<evidence type="ECO:0000259" key="3">
    <source>
        <dbReference type="PROSITE" id="PS50943"/>
    </source>
</evidence>
<dbReference type="Pfam" id="PF13560">
    <property type="entry name" value="HTH_31"/>
    <property type="match status" value="1"/>
</dbReference>
<keyword evidence="5" id="KW-1185">Reference proteome</keyword>
<dbReference type="Proteomes" id="UP000717752">
    <property type="component" value="Unassembled WGS sequence"/>
</dbReference>
<dbReference type="SUPFAM" id="SSF47413">
    <property type="entry name" value="lambda repressor-like DNA-binding domains"/>
    <property type="match status" value="1"/>
</dbReference>
<dbReference type="InterPro" id="IPR011051">
    <property type="entry name" value="RmlC_Cupin_sf"/>
</dbReference>
<protein>
    <submittedName>
        <fullName evidence="4">MerR family transcriptional regulator</fullName>
    </submittedName>
</protein>
<dbReference type="Gene3D" id="1.10.1660.10">
    <property type="match status" value="1"/>
</dbReference>
<organism evidence="4 5">
    <name type="scientific">Rhizobium mesosinicum</name>
    <dbReference type="NCBI Taxonomy" id="335017"/>
    <lineage>
        <taxon>Bacteria</taxon>
        <taxon>Pseudomonadati</taxon>
        <taxon>Pseudomonadota</taxon>
        <taxon>Alphaproteobacteria</taxon>
        <taxon>Hyphomicrobiales</taxon>
        <taxon>Rhizobiaceae</taxon>
        <taxon>Rhizobium/Agrobacterium group</taxon>
        <taxon>Rhizobium</taxon>
    </lineage>
</organism>
<name>A0ABS7GWA2_9HYPH</name>
<keyword evidence="1" id="KW-0238">DNA-binding</keyword>
<dbReference type="PANTHER" id="PTHR46797:SF1">
    <property type="entry name" value="METHYLPHOSPHONATE SYNTHASE"/>
    <property type="match status" value="1"/>
</dbReference>
<comment type="caution">
    <text evidence="4">The sequence shown here is derived from an EMBL/GenBank/DDBJ whole genome shotgun (WGS) entry which is preliminary data.</text>
</comment>
<feature type="domain" description="HTH merR-type" evidence="2">
    <location>
        <begin position="5"/>
        <end position="74"/>
    </location>
</feature>
<dbReference type="SUPFAM" id="SSF46955">
    <property type="entry name" value="Putative DNA-binding domain"/>
    <property type="match status" value="1"/>
</dbReference>
<dbReference type="Gene3D" id="2.60.120.10">
    <property type="entry name" value="Jelly Rolls"/>
    <property type="match status" value="1"/>
</dbReference>
<dbReference type="Pfam" id="PF13411">
    <property type="entry name" value="MerR_1"/>
    <property type="match status" value="1"/>
</dbReference>
<evidence type="ECO:0000313" key="4">
    <source>
        <dbReference type="EMBL" id="MBW9054092.1"/>
    </source>
</evidence>
<dbReference type="SMART" id="SM00530">
    <property type="entry name" value="HTH_XRE"/>
    <property type="match status" value="1"/>
</dbReference>
<dbReference type="SUPFAM" id="SSF51182">
    <property type="entry name" value="RmlC-like cupins"/>
    <property type="match status" value="1"/>
</dbReference>
<accession>A0ABS7GWA2</accession>
<dbReference type="InterPro" id="IPR050807">
    <property type="entry name" value="TransReg_Diox_bact_type"/>
</dbReference>
<dbReference type="InterPro" id="IPR000551">
    <property type="entry name" value="MerR-type_HTH_dom"/>
</dbReference>
<dbReference type="CDD" id="cd00093">
    <property type="entry name" value="HTH_XRE"/>
    <property type="match status" value="1"/>
</dbReference>
<dbReference type="InterPro" id="IPR009061">
    <property type="entry name" value="DNA-bd_dom_put_sf"/>
</dbReference>
<dbReference type="InterPro" id="IPR001387">
    <property type="entry name" value="Cro/C1-type_HTH"/>
</dbReference>
<feature type="domain" description="HTH cro/C1-type" evidence="3">
    <location>
        <begin position="101"/>
        <end position="155"/>
    </location>
</feature>
<evidence type="ECO:0000259" key="2">
    <source>
        <dbReference type="PROSITE" id="PS50937"/>
    </source>
</evidence>
<dbReference type="InterPro" id="IPR013096">
    <property type="entry name" value="Cupin_2"/>
</dbReference>
<dbReference type="EMBL" id="JAEUAK010000005">
    <property type="protein sequence ID" value="MBW9054092.1"/>
    <property type="molecule type" value="Genomic_DNA"/>
</dbReference>
<dbReference type="PANTHER" id="PTHR46797">
    <property type="entry name" value="HTH-TYPE TRANSCRIPTIONAL REGULATOR"/>
    <property type="match status" value="1"/>
</dbReference>
<dbReference type="CDD" id="cd00592">
    <property type="entry name" value="HTH_MerR-like"/>
    <property type="match status" value="1"/>
</dbReference>
<evidence type="ECO:0000256" key="1">
    <source>
        <dbReference type="ARBA" id="ARBA00023125"/>
    </source>
</evidence>
<dbReference type="Gene3D" id="1.10.260.40">
    <property type="entry name" value="lambda repressor-like DNA-binding domains"/>
    <property type="match status" value="1"/>
</dbReference>
<proteinExistence type="predicted"/>
<sequence>MNVIHFKITEAARMAGVSASTLRLWEQQGLIEPIRTRSGQRLYDGTLVERLKTISWLRSEKGLNPAAIKQALTLDNMADRRAGMPVVEDREASDLPIGMKLRQLRKKAGLTLETVARSTGTTLSILSTFERTSQGISLTALHNVAQYLGTTIAALSGQGKSRQGASLVRDGEWTTWPTTASGVTIRVLAEGNNQMECHRFDLAPGASSEGAYQHEGEEFIHVLTGGLEIILDGDQFHELRSGDSFYFDSSRWHSWRNNFDGQTTLIWINTPSTF</sequence>
<dbReference type="CDD" id="cd02209">
    <property type="entry name" value="cupin_XRE_C"/>
    <property type="match status" value="1"/>
</dbReference>
<dbReference type="RefSeq" id="WP_220335481.1">
    <property type="nucleotide sequence ID" value="NZ_JAEUAK010000005.1"/>
</dbReference>
<gene>
    <name evidence="4" type="ORF">JNB85_16910</name>
</gene>
<evidence type="ECO:0000313" key="5">
    <source>
        <dbReference type="Proteomes" id="UP000717752"/>
    </source>
</evidence>
<dbReference type="PROSITE" id="PS50943">
    <property type="entry name" value="HTH_CROC1"/>
    <property type="match status" value="1"/>
</dbReference>
<dbReference type="InterPro" id="IPR014710">
    <property type="entry name" value="RmlC-like_jellyroll"/>
</dbReference>
<dbReference type="SMART" id="SM00422">
    <property type="entry name" value="HTH_MERR"/>
    <property type="match status" value="1"/>
</dbReference>